<comment type="caution">
    <text evidence="1">The sequence shown here is derived from an EMBL/GenBank/DDBJ whole genome shotgun (WGS) entry which is preliminary data.</text>
</comment>
<evidence type="ECO:0000313" key="2">
    <source>
        <dbReference type="Proteomes" id="UP001519460"/>
    </source>
</evidence>
<evidence type="ECO:0000313" key="1">
    <source>
        <dbReference type="EMBL" id="KAK7498436.1"/>
    </source>
</evidence>
<organism evidence="1 2">
    <name type="scientific">Batillaria attramentaria</name>
    <dbReference type="NCBI Taxonomy" id="370345"/>
    <lineage>
        <taxon>Eukaryota</taxon>
        <taxon>Metazoa</taxon>
        <taxon>Spiralia</taxon>
        <taxon>Lophotrochozoa</taxon>
        <taxon>Mollusca</taxon>
        <taxon>Gastropoda</taxon>
        <taxon>Caenogastropoda</taxon>
        <taxon>Sorbeoconcha</taxon>
        <taxon>Cerithioidea</taxon>
        <taxon>Batillariidae</taxon>
        <taxon>Batillaria</taxon>
    </lineage>
</organism>
<accession>A0ABD0LGU7</accession>
<dbReference type="Proteomes" id="UP001519460">
    <property type="component" value="Unassembled WGS sequence"/>
</dbReference>
<gene>
    <name evidence="1" type="ORF">BaRGS_00010390</name>
</gene>
<protein>
    <recommendedName>
        <fullName evidence="3">Secreted protein</fullName>
    </recommendedName>
</protein>
<proteinExistence type="predicted"/>
<evidence type="ECO:0008006" key="3">
    <source>
        <dbReference type="Google" id="ProtNLM"/>
    </source>
</evidence>
<sequence>MSAMCLHAFHELLQLIFKYQFSWPSLSHDLTGLSRARERQQCHRPTSIWKTRTPPSLLFARASSALAHFLHVLATRRLGIAGDRLMISKCASSRFSRR</sequence>
<name>A0ABD0LGU7_9CAEN</name>
<dbReference type="EMBL" id="JACVVK020000051">
    <property type="protein sequence ID" value="KAK7498436.1"/>
    <property type="molecule type" value="Genomic_DNA"/>
</dbReference>
<dbReference type="AlphaFoldDB" id="A0ABD0LGU7"/>
<reference evidence="1 2" key="1">
    <citation type="journal article" date="2023" name="Sci. Data">
        <title>Genome assembly of the Korean intertidal mud-creeper Batillaria attramentaria.</title>
        <authorList>
            <person name="Patra A.K."/>
            <person name="Ho P.T."/>
            <person name="Jun S."/>
            <person name="Lee S.J."/>
            <person name="Kim Y."/>
            <person name="Won Y.J."/>
        </authorList>
    </citation>
    <scope>NUCLEOTIDE SEQUENCE [LARGE SCALE GENOMIC DNA]</scope>
    <source>
        <strain evidence="1">Wonlab-2016</strain>
    </source>
</reference>
<keyword evidence="2" id="KW-1185">Reference proteome</keyword>